<protein>
    <submittedName>
        <fullName evidence="2">Uncharacterized protein</fullName>
    </submittedName>
</protein>
<reference evidence="3" key="1">
    <citation type="journal article" date="2020" name="Stud. Mycol.">
        <title>101 Dothideomycetes genomes: A test case for predicting lifestyles and emergence of pathogens.</title>
        <authorList>
            <person name="Haridas S."/>
            <person name="Albert R."/>
            <person name="Binder M."/>
            <person name="Bloem J."/>
            <person name="LaButti K."/>
            <person name="Salamov A."/>
            <person name="Andreopoulos B."/>
            <person name="Baker S."/>
            <person name="Barry K."/>
            <person name="Bills G."/>
            <person name="Bluhm B."/>
            <person name="Cannon C."/>
            <person name="Castanera R."/>
            <person name="Culley D."/>
            <person name="Daum C."/>
            <person name="Ezra D."/>
            <person name="Gonzalez J."/>
            <person name="Henrissat B."/>
            <person name="Kuo A."/>
            <person name="Liang C."/>
            <person name="Lipzen A."/>
            <person name="Lutzoni F."/>
            <person name="Magnuson J."/>
            <person name="Mondo S."/>
            <person name="Nolan M."/>
            <person name="Ohm R."/>
            <person name="Pangilinan J."/>
            <person name="Park H.-J."/>
            <person name="Ramirez L."/>
            <person name="Alfaro M."/>
            <person name="Sun H."/>
            <person name="Tritt A."/>
            <person name="Yoshinaga Y."/>
            <person name="Zwiers L.-H."/>
            <person name="Turgeon B."/>
            <person name="Goodwin S."/>
            <person name="Spatafora J."/>
            <person name="Crous P."/>
            <person name="Grigoriev I."/>
        </authorList>
    </citation>
    <scope>NUCLEOTIDE SEQUENCE [LARGE SCALE GENOMIC DNA]</scope>
    <source>
        <strain evidence="3">CBS 304.66</strain>
    </source>
</reference>
<gene>
    <name evidence="2" type="ORF">CC78DRAFT_567292</name>
</gene>
<name>A0A9P4KBU9_9PLEO</name>
<dbReference type="OrthoDB" id="5286775at2759"/>
<comment type="caution">
    <text evidence="2">The sequence shown here is derived from an EMBL/GenBank/DDBJ whole genome shotgun (WGS) entry which is preliminary data.</text>
</comment>
<sequence length="394" mass="44940">MAFLRDVSDRFWNYVSPRKTQQRREKPFKVPPLPTHARREKSLARDMTPESRVRVWDVTTPSPGASVDGAQLPPSPPQSLERPYTDFEGDTIVDDIVEAINPEDEENWDANEDTIVVDESRYVDEQKHIDEEAERARLEAQGKNLRNAGWTEDSVFLFQKLGMRGREPLMPRSWVDDFPALPADLFTTKLDKAYIKPALDSDRSDFHAQKALEELFQLGPRARDAVLTKAPIRTPAYHIRMSIKKYNKWAMKDAGIEPVWRDISLFEVIIGSTETSSNDLQQKMLLKLGRLADLWSEAFALAREVRAGEDDTLPSLPTLYGVIASHTIMAFVSYDPSAETPTLRTVAIFDFGQEGYDVWNTFAVAIFIIHCRNRMMELDLLPEVQPQSESDPDL</sequence>
<evidence type="ECO:0000313" key="2">
    <source>
        <dbReference type="EMBL" id="KAF2265700.1"/>
    </source>
</evidence>
<dbReference type="AlphaFoldDB" id="A0A9P4KBU9"/>
<dbReference type="Proteomes" id="UP000800093">
    <property type="component" value="Unassembled WGS sequence"/>
</dbReference>
<organism evidence="2 3">
    <name type="scientific">Lojkania enalia</name>
    <dbReference type="NCBI Taxonomy" id="147567"/>
    <lineage>
        <taxon>Eukaryota</taxon>
        <taxon>Fungi</taxon>
        <taxon>Dikarya</taxon>
        <taxon>Ascomycota</taxon>
        <taxon>Pezizomycotina</taxon>
        <taxon>Dothideomycetes</taxon>
        <taxon>Pleosporomycetidae</taxon>
        <taxon>Pleosporales</taxon>
        <taxon>Pleosporales incertae sedis</taxon>
        <taxon>Lojkania</taxon>
    </lineage>
</organism>
<evidence type="ECO:0000313" key="3">
    <source>
        <dbReference type="Proteomes" id="UP000800093"/>
    </source>
</evidence>
<feature type="compositionally biased region" description="Basic and acidic residues" evidence="1">
    <location>
        <begin position="40"/>
        <end position="55"/>
    </location>
</feature>
<feature type="region of interest" description="Disordered" evidence="1">
    <location>
        <begin position="18"/>
        <end position="84"/>
    </location>
</feature>
<keyword evidence="3" id="KW-1185">Reference proteome</keyword>
<proteinExistence type="predicted"/>
<dbReference type="EMBL" id="ML986603">
    <property type="protein sequence ID" value="KAF2265700.1"/>
    <property type="molecule type" value="Genomic_DNA"/>
</dbReference>
<evidence type="ECO:0000256" key="1">
    <source>
        <dbReference type="SAM" id="MobiDB-lite"/>
    </source>
</evidence>
<accession>A0A9P4KBU9</accession>